<dbReference type="Gene3D" id="1.10.510.10">
    <property type="entry name" value="Transferase(Phosphotransferase) domain 1"/>
    <property type="match status" value="1"/>
</dbReference>
<evidence type="ECO:0000256" key="2">
    <source>
        <dbReference type="ARBA" id="ARBA00004906"/>
    </source>
</evidence>
<evidence type="ECO:0000313" key="10">
    <source>
        <dbReference type="EMBL" id="KAG9444673.1"/>
    </source>
</evidence>
<organism evidence="10 11">
    <name type="scientific">Aristolochia fimbriata</name>
    <name type="common">White veined hardy Dutchman's pipe vine</name>
    <dbReference type="NCBI Taxonomy" id="158543"/>
    <lineage>
        <taxon>Eukaryota</taxon>
        <taxon>Viridiplantae</taxon>
        <taxon>Streptophyta</taxon>
        <taxon>Embryophyta</taxon>
        <taxon>Tracheophyta</taxon>
        <taxon>Spermatophyta</taxon>
        <taxon>Magnoliopsida</taxon>
        <taxon>Magnoliidae</taxon>
        <taxon>Piperales</taxon>
        <taxon>Aristolochiaceae</taxon>
        <taxon>Aristolochia</taxon>
    </lineage>
</organism>
<dbReference type="EC" id="2.3.2.27" evidence="3"/>
<dbReference type="InterPro" id="IPR013083">
    <property type="entry name" value="Znf_RING/FYVE/PHD"/>
</dbReference>
<dbReference type="PANTHER" id="PTHR45647:SF43">
    <property type="entry name" value="OS10G0100500 PROTEIN"/>
    <property type="match status" value="1"/>
</dbReference>
<dbReference type="Gene3D" id="3.30.40.10">
    <property type="entry name" value="Zinc/RING finger domain, C3HC4 (zinc finger)"/>
    <property type="match status" value="1"/>
</dbReference>
<evidence type="ECO:0000256" key="6">
    <source>
        <dbReference type="PROSITE-ProRule" id="PRU10141"/>
    </source>
</evidence>
<protein>
    <recommendedName>
        <fullName evidence="3">RING-type E3 ubiquitin transferase</fullName>
        <ecNumber evidence="3">2.3.2.27</ecNumber>
    </recommendedName>
</protein>
<dbReference type="GO" id="GO:0005524">
    <property type="term" value="F:ATP binding"/>
    <property type="evidence" value="ECO:0007669"/>
    <property type="project" value="UniProtKB-UniRule"/>
</dbReference>
<dbReference type="InterPro" id="IPR017441">
    <property type="entry name" value="Protein_kinase_ATP_BS"/>
</dbReference>
<keyword evidence="7" id="KW-0175">Coiled coil</keyword>
<dbReference type="InterPro" id="IPR003613">
    <property type="entry name" value="Ubox_domain"/>
</dbReference>
<sequence length="839" mass="95040">MELLAPSPPPQPVSLHFARTSCTPDFRHGFLREDLVSTSPPLQVVEEDGDTVCVAVGKSMVKSVDLLKWALKQFGSQKLGIIHVHQPSTTIPTLLGRLPASQANEQLVFAFRREEKLQMNDMLRNYSNICDRLKVQVSIATIEAEQVHKGIVDLVSRYGIRKLVMGAAPDSCMKVKRSSDQAINTAKNAPNFCEIWFVYKGKHVWTKDASEGPSSQQILQPLASKNNIRETKRSTSLSSYGVSSFSTAGCLRSLSSSTDREGQMATSCLGFHFINEYCSPDSQSSRGYASTFCELSSPLEGRDSSDFILKEDQELHNLENCLHEVRIETERSKQEALAALLRCKELEQAAAETMSKVRAYDASFAHEAELRREVEEELRTTKEEHERLLKQRDEAKQELDLTMRNIALLETRAQEAGRHRNGATRELNLVQASITALRRERKKIRRQRHEAMFHLDKCWDFRLSKALKHEKLLGFTDESLAEFSLSDLQTATCDFSESFKIGQGGYGRVYKGEILDVTVAIKKFHPDNMQGRTEFQQEVQVLRELKHPNLVTLIGACFEAWSLVYEYLPNGNLQDYLFCKPNNPSLTWKSRIHITSEIASALLFLHSCKPEKIVHGNLKPENILLDAEFNCKICDFSISRLVPEETQIHKSVRRNTEPKGSFHYTDPEFQRTGELAPKSDLYSFGIVILQLLTGRPPVGLVSDVRRAVVSGRLASVLDPLAGDWPTFPARRLAELGLQFTEISGRDRPDLTVATVRELEQLHVVEERPAPHFFLCPILKEIMHDPQVAADGFTYEGDAIRRWLENGCETSPMTNLKLEHLKLTPNYSLRFAIQDWLRRS</sequence>
<comment type="pathway">
    <text evidence="2">Protein modification; protein ubiquitination.</text>
</comment>
<comment type="caution">
    <text evidence="10">The sequence shown here is derived from an EMBL/GenBank/DDBJ whole genome shotgun (WGS) entry which is preliminary data.</text>
</comment>
<evidence type="ECO:0000256" key="7">
    <source>
        <dbReference type="SAM" id="Coils"/>
    </source>
</evidence>
<dbReference type="Pfam" id="PF07714">
    <property type="entry name" value="PK_Tyr_Ser-Thr"/>
    <property type="match status" value="1"/>
</dbReference>
<keyword evidence="5" id="KW-0833">Ubl conjugation pathway</keyword>
<name>A0AAV7E7K4_ARIFI</name>
<feature type="domain" description="U-box" evidence="9">
    <location>
        <begin position="768"/>
        <end position="839"/>
    </location>
</feature>
<dbReference type="CDD" id="cd16655">
    <property type="entry name" value="RING-Ubox_WDSUB1-like"/>
    <property type="match status" value="1"/>
</dbReference>
<keyword evidence="4" id="KW-0808">Transferase</keyword>
<feature type="binding site" evidence="6">
    <location>
        <position position="523"/>
    </location>
    <ligand>
        <name>ATP</name>
        <dbReference type="ChEBI" id="CHEBI:30616"/>
    </ligand>
</feature>
<evidence type="ECO:0000256" key="5">
    <source>
        <dbReference type="ARBA" id="ARBA00022786"/>
    </source>
</evidence>
<evidence type="ECO:0000256" key="4">
    <source>
        <dbReference type="ARBA" id="ARBA00022679"/>
    </source>
</evidence>
<feature type="coiled-coil region" evidence="7">
    <location>
        <begin position="371"/>
        <end position="447"/>
    </location>
</feature>
<feature type="domain" description="Protein kinase" evidence="8">
    <location>
        <begin position="495"/>
        <end position="774"/>
    </location>
</feature>
<dbReference type="AlphaFoldDB" id="A0AAV7E7K4"/>
<dbReference type="Proteomes" id="UP000825729">
    <property type="component" value="Unassembled WGS sequence"/>
</dbReference>
<evidence type="ECO:0000259" key="8">
    <source>
        <dbReference type="PROSITE" id="PS50011"/>
    </source>
</evidence>
<comment type="catalytic activity">
    <reaction evidence="1">
        <text>S-ubiquitinyl-[E2 ubiquitin-conjugating enzyme]-L-cysteine + [acceptor protein]-L-lysine = [E2 ubiquitin-conjugating enzyme]-L-cysteine + N(6)-ubiquitinyl-[acceptor protein]-L-lysine.</text>
        <dbReference type="EC" id="2.3.2.27"/>
    </reaction>
</comment>
<dbReference type="InterPro" id="IPR011009">
    <property type="entry name" value="Kinase-like_dom_sf"/>
</dbReference>
<evidence type="ECO:0000256" key="1">
    <source>
        <dbReference type="ARBA" id="ARBA00000900"/>
    </source>
</evidence>
<dbReference type="GO" id="GO:0061630">
    <property type="term" value="F:ubiquitin protein ligase activity"/>
    <property type="evidence" value="ECO:0007669"/>
    <property type="project" value="UniProtKB-EC"/>
</dbReference>
<dbReference type="PANTHER" id="PTHR45647">
    <property type="entry name" value="OS02G0152300 PROTEIN"/>
    <property type="match status" value="1"/>
</dbReference>
<dbReference type="SUPFAM" id="SSF57850">
    <property type="entry name" value="RING/U-box"/>
    <property type="match status" value="1"/>
</dbReference>
<dbReference type="SUPFAM" id="SSF56112">
    <property type="entry name" value="Protein kinase-like (PK-like)"/>
    <property type="match status" value="1"/>
</dbReference>
<dbReference type="SMART" id="SM00504">
    <property type="entry name" value="Ubox"/>
    <property type="match status" value="1"/>
</dbReference>
<reference evidence="10 11" key="1">
    <citation type="submission" date="2021-07" db="EMBL/GenBank/DDBJ databases">
        <title>The Aristolochia fimbriata genome: insights into angiosperm evolution, floral development and chemical biosynthesis.</title>
        <authorList>
            <person name="Jiao Y."/>
        </authorList>
    </citation>
    <scope>NUCLEOTIDE SEQUENCE [LARGE SCALE GENOMIC DNA]</scope>
    <source>
        <strain evidence="10">IBCAS-2021</strain>
        <tissue evidence="10">Leaf</tissue>
    </source>
</reference>
<dbReference type="CDD" id="cd01989">
    <property type="entry name" value="USP_STK_Ubox_N"/>
    <property type="match status" value="1"/>
</dbReference>
<keyword evidence="11" id="KW-1185">Reference proteome</keyword>
<dbReference type="EMBL" id="JAINDJ010000006">
    <property type="protein sequence ID" value="KAG9444673.1"/>
    <property type="molecule type" value="Genomic_DNA"/>
</dbReference>
<dbReference type="InterPro" id="IPR051348">
    <property type="entry name" value="U-box_ubiquitin_ligases"/>
</dbReference>
<dbReference type="Gene3D" id="3.30.200.20">
    <property type="entry name" value="Phosphorylase Kinase, domain 1"/>
    <property type="match status" value="1"/>
</dbReference>
<gene>
    <name evidence="10" type="ORF">H6P81_016013</name>
</gene>
<dbReference type="GO" id="GO:0004672">
    <property type="term" value="F:protein kinase activity"/>
    <property type="evidence" value="ECO:0007669"/>
    <property type="project" value="InterPro"/>
</dbReference>
<accession>A0AAV7E7K4</accession>
<evidence type="ECO:0000256" key="3">
    <source>
        <dbReference type="ARBA" id="ARBA00012483"/>
    </source>
</evidence>
<dbReference type="PROSITE" id="PS00107">
    <property type="entry name" value="PROTEIN_KINASE_ATP"/>
    <property type="match status" value="1"/>
</dbReference>
<dbReference type="PROSITE" id="PS51698">
    <property type="entry name" value="U_BOX"/>
    <property type="match status" value="1"/>
</dbReference>
<evidence type="ECO:0000313" key="11">
    <source>
        <dbReference type="Proteomes" id="UP000825729"/>
    </source>
</evidence>
<dbReference type="InterPro" id="IPR000719">
    <property type="entry name" value="Prot_kinase_dom"/>
</dbReference>
<evidence type="ECO:0000259" key="9">
    <source>
        <dbReference type="PROSITE" id="PS51698"/>
    </source>
</evidence>
<dbReference type="Pfam" id="PF04564">
    <property type="entry name" value="U-box"/>
    <property type="match status" value="1"/>
</dbReference>
<keyword evidence="6" id="KW-0547">Nucleotide-binding</keyword>
<dbReference type="PROSITE" id="PS50011">
    <property type="entry name" value="PROTEIN_KINASE_DOM"/>
    <property type="match status" value="1"/>
</dbReference>
<proteinExistence type="predicted"/>
<dbReference type="InterPro" id="IPR001245">
    <property type="entry name" value="Ser-Thr/Tyr_kinase_cat_dom"/>
</dbReference>
<keyword evidence="6" id="KW-0067">ATP-binding</keyword>
<dbReference type="GO" id="GO:0016567">
    <property type="term" value="P:protein ubiquitination"/>
    <property type="evidence" value="ECO:0007669"/>
    <property type="project" value="InterPro"/>
</dbReference>